<name>A0A1M6NKU9_9BURK</name>
<gene>
    <name evidence="1" type="ORF">SAMN05192548_1010129</name>
</gene>
<dbReference type="GO" id="GO:0016740">
    <property type="term" value="F:transferase activity"/>
    <property type="evidence" value="ECO:0007669"/>
    <property type="project" value="UniProtKB-KW"/>
</dbReference>
<evidence type="ECO:0000313" key="2">
    <source>
        <dbReference type="Proteomes" id="UP000184395"/>
    </source>
</evidence>
<dbReference type="InterPro" id="IPR007710">
    <property type="entry name" value="Nucleoside_deoxyribTrfase"/>
</dbReference>
<keyword evidence="1" id="KW-0808">Transferase</keyword>
<dbReference type="SUPFAM" id="SSF52309">
    <property type="entry name" value="N-(deoxy)ribosyltransferase-like"/>
    <property type="match status" value="1"/>
</dbReference>
<organism evidence="1 2">
    <name type="scientific">Paraburkholderia terricola</name>
    <dbReference type="NCBI Taxonomy" id="169427"/>
    <lineage>
        <taxon>Bacteria</taxon>
        <taxon>Pseudomonadati</taxon>
        <taxon>Pseudomonadota</taxon>
        <taxon>Betaproteobacteria</taxon>
        <taxon>Burkholderiales</taxon>
        <taxon>Burkholderiaceae</taxon>
        <taxon>Paraburkholderia</taxon>
    </lineage>
</organism>
<dbReference type="AlphaFoldDB" id="A0A1M6NKU9"/>
<protein>
    <submittedName>
        <fullName evidence="1">Nucleoside 2-deoxyribosyltransferase</fullName>
    </submittedName>
</protein>
<dbReference type="Gene3D" id="3.40.50.450">
    <property type="match status" value="1"/>
</dbReference>
<dbReference type="EMBL" id="FRAB01000010">
    <property type="protein sequence ID" value="SHJ96296.1"/>
    <property type="molecule type" value="Genomic_DNA"/>
</dbReference>
<sequence>MPRAYCAGPLFNAAERAEMDSIARTLEAAGYATFLPHRDGLEFARLKPELEKLGASADEAARILDRAIFSLDTYQLLRRCDVVVANLNGRVADEGTVVEASLAWHAGKPLVLFKADARSMLGGSDNPMLTGLGEFDVIDRLSALPQAVDEAIARDRARRVEETLNRGAEIASLREGGDDMTALAKTLYGAFRNAIPT</sequence>
<proteinExistence type="predicted"/>
<accession>A0A1M6NKU9</accession>
<dbReference type="Pfam" id="PF05014">
    <property type="entry name" value="Nuc_deoxyrib_tr"/>
    <property type="match status" value="1"/>
</dbReference>
<reference evidence="1 2" key="1">
    <citation type="submission" date="2016-11" db="EMBL/GenBank/DDBJ databases">
        <authorList>
            <person name="Jaros S."/>
            <person name="Januszkiewicz K."/>
            <person name="Wedrychowicz H."/>
        </authorList>
    </citation>
    <scope>NUCLEOTIDE SEQUENCE [LARGE SCALE GENOMIC DNA]</scope>
    <source>
        <strain evidence="1 2">LMG 20594</strain>
    </source>
</reference>
<dbReference type="OrthoDB" id="397706at2"/>
<dbReference type="RefSeq" id="WP_073428773.1">
    <property type="nucleotide sequence ID" value="NZ_CADFGY010000008.1"/>
</dbReference>
<evidence type="ECO:0000313" key="1">
    <source>
        <dbReference type="EMBL" id="SHJ96296.1"/>
    </source>
</evidence>
<dbReference type="STRING" id="169427.SAMN05192548_1010129"/>
<dbReference type="Proteomes" id="UP000184395">
    <property type="component" value="Unassembled WGS sequence"/>
</dbReference>